<dbReference type="PROSITE" id="PS50106">
    <property type="entry name" value="PDZ"/>
    <property type="match status" value="1"/>
</dbReference>
<name>A0AAV2MPH1_KNICA</name>
<dbReference type="GO" id="GO:0001917">
    <property type="term" value="C:photoreceptor inner segment"/>
    <property type="evidence" value="ECO:0007669"/>
    <property type="project" value="TreeGrafter"/>
</dbReference>
<evidence type="ECO:0000259" key="4">
    <source>
        <dbReference type="PROSITE" id="PS50106"/>
    </source>
</evidence>
<reference evidence="5 6" key="1">
    <citation type="submission" date="2024-04" db="EMBL/GenBank/DDBJ databases">
        <authorList>
            <person name="Waldvogel A.-M."/>
            <person name="Schoenle A."/>
        </authorList>
    </citation>
    <scope>NUCLEOTIDE SEQUENCE [LARGE SCALE GENOMIC DNA]</scope>
</reference>
<evidence type="ECO:0000313" key="6">
    <source>
        <dbReference type="Proteomes" id="UP001497482"/>
    </source>
</evidence>
<comment type="subcellular location">
    <subcellularLocation>
        <location evidence="1">Cell projection</location>
    </subcellularLocation>
</comment>
<sequence>MSADLEPVSLCTARLGSGGDGGGGDDGGPAGRALSANVRRLHNSLNVLLDEVEREQFIHCLNVYHAKRNVYDLVQTLRVILSTGAKRQLLPMLRLVIPRSDQLLFDQYTSEGLYLKPELLAVNGTAEGCEEGDDLALQRYVACIQEQSSGCGGGLSFWDWPCLGEVRKVTLTRARSLEGLGFSIRGGAEHGVGIYVSLVEPESFAEREGLRVGDQIVTVNNMMFDGVTHNEAVKPDDEWKEVGWSLIDSVHYGPLLEAGDCLISLWRLSLCRRHISDTEPLSARLVKVNRICEFGAAAFTQAGPTLRHDDSE</sequence>
<dbReference type="Pfam" id="PF00595">
    <property type="entry name" value="PDZ"/>
    <property type="match status" value="1"/>
</dbReference>
<dbReference type="FunFam" id="1.20.1160.20:FF:000003">
    <property type="entry name" value="Whirlin a"/>
    <property type="match status" value="1"/>
</dbReference>
<dbReference type="InterPro" id="IPR036034">
    <property type="entry name" value="PDZ_sf"/>
</dbReference>
<evidence type="ECO:0000256" key="1">
    <source>
        <dbReference type="ARBA" id="ARBA00004316"/>
    </source>
</evidence>
<protein>
    <recommendedName>
        <fullName evidence="4">PDZ domain-containing protein</fullName>
    </recommendedName>
</protein>
<accession>A0AAV2MPH1</accession>
<proteinExistence type="predicted"/>
<dbReference type="GO" id="GO:0060088">
    <property type="term" value="P:auditory receptor cell stereocilium organization"/>
    <property type="evidence" value="ECO:0007669"/>
    <property type="project" value="TreeGrafter"/>
</dbReference>
<organism evidence="5 6">
    <name type="scientific">Knipowitschia caucasica</name>
    <name type="common">Caucasian dwarf goby</name>
    <name type="synonym">Pomatoschistus caucasicus</name>
    <dbReference type="NCBI Taxonomy" id="637954"/>
    <lineage>
        <taxon>Eukaryota</taxon>
        <taxon>Metazoa</taxon>
        <taxon>Chordata</taxon>
        <taxon>Craniata</taxon>
        <taxon>Vertebrata</taxon>
        <taxon>Euteleostomi</taxon>
        <taxon>Actinopterygii</taxon>
        <taxon>Neopterygii</taxon>
        <taxon>Teleostei</taxon>
        <taxon>Neoteleostei</taxon>
        <taxon>Acanthomorphata</taxon>
        <taxon>Gobiaria</taxon>
        <taxon>Gobiiformes</taxon>
        <taxon>Gobioidei</taxon>
        <taxon>Gobiidae</taxon>
        <taxon>Gobiinae</taxon>
        <taxon>Knipowitschia</taxon>
    </lineage>
</organism>
<keyword evidence="2" id="KW-0677">Repeat</keyword>
<dbReference type="GO" id="GO:0002142">
    <property type="term" value="C:stereocilia ankle link complex"/>
    <property type="evidence" value="ECO:0007669"/>
    <property type="project" value="TreeGrafter"/>
</dbReference>
<dbReference type="InterPro" id="IPR051844">
    <property type="entry name" value="USH2_Complex_Protein"/>
</dbReference>
<keyword evidence="6" id="KW-1185">Reference proteome</keyword>
<dbReference type="GO" id="GO:0032426">
    <property type="term" value="C:stereocilium tip"/>
    <property type="evidence" value="ECO:0007669"/>
    <property type="project" value="TreeGrafter"/>
</dbReference>
<dbReference type="SUPFAM" id="SSF50156">
    <property type="entry name" value="PDZ domain-like"/>
    <property type="match status" value="1"/>
</dbReference>
<dbReference type="AlphaFoldDB" id="A0AAV2MPH1"/>
<dbReference type="GO" id="GO:0007605">
    <property type="term" value="P:sensory perception of sound"/>
    <property type="evidence" value="ECO:0007669"/>
    <property type="project" value="TreeGrafter"/>
</dbReference>
<evidence type="ECO:0000256" key="3">
    <source>
        <dbReference type="ARBA" id="ARBA00023273"/>
    </source>
</evidence>
<feature type="domain" description="PDZ" evidence="4">
    <location>
        <begin position="168"/>
        <end position="234"/>
    </location>
</feature>
<evidence type="ECO:0000256" key="2">
    <source>
        <dbReference type="ARBA" id="ARBA00022737"/>
    </source>
</evidence>
<dbReference type="Gene3D" id="1.20.1160.20">
    <property type="match status" value="1"/>
</dbReference>
<gene>
    <name evidence="5" type="ORF">KC01_LOCUS41238</name>
</gene>
<keyword evidence="3" id="KW-0966">Cell projection</keyword>
<dbReference type="SMART" id="SM00228">
    <property type="entry name" value="PDZ"/>
    <property type="match status" value="1"/>
</dbReference>
<dbReference type="PANTHER" id="PTHR23116:SF37">
    <property type="entry name" value="WHIRLIN"/>
    <property type="match status" value="1"/>
</dbReference>
<dbReference type="CDD" id="cd07356">
    <property type="entry name" value="HN_L-whirlin_R1_like"/>
    <property type="match status" value="1"/>
</dbReference>
<dbReference type="EMBL" id="OZ035831">
    <property type="protein sequence ID" value="CAL1615250.1"/>
    <property type="molecule type" value="Genomic_DNA"/>
</dbReference>
<evidence type="ECO:0000313" key="5">
    <source>
        <dbReference type="EMBL" id="CAL1615250.1"/>
    </source>
</evidence>
<dbReference type="InterPro" id="IPR047056">
    <property type="entry name" value="Whirlin_HN-like_dom1"/>
</dbReference>
<dbReference type="PANTHER" id="PTHR23116">
    <property type="entry name" value="PDZ DOMAIN CONTAINING WHIRLIN AND HARMONIN-RELATED"/>
    <property type="match status" value="1"/>
</dbReference>
<dbReference type="InterPro" id="IPR001478">
    <property type="entry name" value="PDZ"/>
</dbReference>
<dbReference type="GO" id="GO:0005886">
    <property type="term" value="C:plasma membrane"/>
    <property type="evidence" value="ECO:0007669"/>
    <property type="project" value="TreeGrafter"/>
</dbReference>
<dbReference type="GO" id="GO:0005929">
    <property type="term" value="C:cilium"/>
    <property type="evidence" value="ECO:0007669"/>
    <property type="project" value="TreeGrafter"/>
</dbReference>
<dbReference type="Gene3D" id="2.30.42.10">
    <property type="match status" value="1"/>
</dbReference>
<dbReference type="Proteomes" id="UP001497482">
    <property type="component" value="Chromosome 9"/>
</dbReference>